<keyword evidence="2" id="KW-0186">Copper</keyword>
<reference evidence="4 5" key="1">
    <citation type="journal article" date="2019" name="Int. J. Syst. Evol. Microbiol.">
        <title>The Global Catalogue of Microorganisms (GCM) 10K type strain sequencing project: providing services to taxonomists for standard genome sequencing and annotation.</title>
        <authorList>
            <consortium name="The Broad Institute Genomics Platform"/>
            <consortium name="The Broad Institute Genome Sequencing Center for Infectious Disease"/>
            <person name="Wu L."/>
            <person name="Ma J."/>
        </authorList>
    </citation>
    <scope>NUCLEOTIDE SEQUENCE [LARGE SCALE GENOMIC DNA]</scope>
    <source>
        <strain evidence="4 5">CGMCC 1.12237</strain>
    </source>
</reference>
<comment type="similarity">
    <text evidence="1">Belongs to the SCO1/2 family.</text>
</comment>
<accession>A0ABD5R851</accession>
<name>A0ABD5R851_9EURY</name>
<evidence type="ECO:0000256" key="1">
    <source>
        <dbReference type="ARBA" id="ARBA00010996"/>
    </source>
</evidence>
<evidence type="ECO:0000313" key="4">
    <source>
        <dbReference type="EMBL" id="MFC5366180.1"/>
    </source>
</evidence>
<dbReference type="PANTHER" id="PTHR12151:SF25">
    <property type="entry name" value="LINALOOL DEHYDRATASE_ISOMERASE DOMAIN-CONTAINING PROTEIN"/>
    <property type="match status" value="1"/>
</dbReference>
<dbReference type="Gene3D" id="3.40.30.10">
    <property type="entry name" value="Glutaredoxin"/>
    <property type="match status" value="1"/>
</dbReference>
<comment type="caution">
    <text evidence="4">The sequence shown here is derived from an EMBL/GenBank/DDBJ whole genome shotgun (WGS) entry which is preliminary data.</text>
</comment>
<dbReference type="AlphaFoldDB" id="A0ABD5R851"/>
<evidence type="ECO:0000256" key="2">
    <source>
        <dbReference type="PIRSR" id="PIRSR603782-1"/>
    </source>
</evidence>
<dbReference type="CDD" id="cd02968">
    <property type="entry name" value="SCO"/>
    <property type="match status" value="1"/>
</dbReference>
<gene>
    <name evidence="4" type="ORF">ACFPJ5_04465</name>
</gene>
<dbReference type="InterPro" id="IPR003782">
    <property type="entry name" value="SCO1/SenC"/>
</dbReference>
<feature type="disulfide bond" description="Redox-active" evidence="3">
    <location>
        <begin position="89"/>
        <end position="93"/>
    </location>
</feature>
<feature type="binding site" evidence="2">
    <location>
        <position position="93"/>
    </location>
    <ligand>
        <name>Cu cation</name>
        <dbReference type="ChEBI" id="CHEBI:23378"/>
    </ligand>
</feature>
<feature type="binding site" evidence="2">
    <location>
        <position position="186"/>
    </location>
    <ligand>
        <name>Cu cation</name>
        <dbReference type="ChEBI" id="CHEBI:23378"/>
    </ligand>
</feature>
<dbReference type="EMBL" id="JBHSKX010000001">
    <property type="protein sequence ID" value="MFC5366180.1"/>
    <property type="molecule type" value="Genomic_DNA"/>
</dbReference>
<dbReference type="Pfam" id="PF02630">
    <property type="entry name" value="SCO1-SenC"/>
    <property type="match status" value="1"/>
</dbReference>
<proteinExistence type="inferred from homology"/>
<keyword evidence="3" id="KW-1015">Disulfide bond</keyword>
<dbReference type="InterPro" id="IPR036249">
    <property type="entry name" value="Thioredoxin-like_sf"/>
</dbReference>
<dbReference type="PANTHER" id="PTHR12151">
    <property type="entry name" value="ELECTRON TRANSPORT PROTIN SCO1/SENC FAMILY MEMBER"/>
    <property type="match status" value="1"/>
</dbReference>
<sequence length="230" mass="25507">MNRRSYLRAAGLAGTASLAGCLGGFGDDNPNVVLGAPDRDSDVTSEDLPYPAWGQQVPDVSLPNPLSGESVALRDVDRPHVTTFFFSNCMTVCPAIVGLVRELQIHSVTEGYADEVDFYPATFDPARDDAETLRSYADRMNVDMDAGNWHFLRPETEERAKEVIQEQFGVFFEKDPQEDGPYMFTHLGLILLVNGDGYVERGYRARLEQGEGLSVGRQDVLDDLRRVRSA</sequence>
<organism evidence="4 5">
    <name type="scientific">Salinirubrum litoreum</name>
    <dbReference type="NCBI Taxonomy" id="1126234"/>
    <lineage>
        <taxon>Archaea</taxon>
        <taxon>Methanobacteriati</taxon>
        <taxon>Methanobacteriota</taxon>
        <taxon>Stenosarchaea group</taxon>
        <taxon>Halobacteria</taxon>
        <taxon>Halobacteriales</taxon>
        <taxon>Haloferacaceae</taxon>
        <taxon>Salinirubrum</taxon>
    </lineage>
</organism>
<feature type="binding site" evidence="2">
    <location>
        <position position="89"/>
    </location>
    <ligand>
        <name>Cu cation</name>
        <dbReference type="ChEBI" id="CHEBI:23378"/>
    </ligand>
</feature>
<dbReference type="Proteomes" id="UP001596201">
    <property type="component" value="Unassembled WGS sequence"/>
</dbReference>
<evidence type="ECO:0000256" key="3">
    <source>
        <dbReference type="PIRSR" id="PIRSR603782-2"/>
    </source>
</evidence>
<protein>
    <submittedName>
        <fullName evidence="4">SCO family protein</fullName>
    </submittedName>
</protein>
<evidence type="ECO:0000313" key="5">
    <source>
        <dbReference type="Proteomes" id="UP001596201"/>
    </source>
</evidence>
<keyword evidence="5" id="KW-1185">Reference proteome</keyword>
<dbReference type="RefSeq" id="WP_227228467.1">
    <property type="nucleotide sequence ID" value="NZ_JAJCVJ010000001.1"/>
</dbReference>
<dbReference type="PROSITE" id="PS51257">
    <property type="entry name" value="PROKAR_LIPOPROTEIN"/>
    <property type="match status" value="1"/>
</dbReference>
<keyword evidence="2" id="KW-0479">Metal-binding</keyword>
<dbReference type="SUPFAM" id="SSF52833">
    <property type="entry name" value="Thioredoxin-like"/>
    <property type="match status" value="1"/>
</dbReference>